<dbReference type="GO" id="GO:0005737">
    <property type="term" value="C:cytoplasm"/>
    <property type="evidence" value="ECO:0007669"/>
    <property type="project" value="TreeGrafter"/>
</dbReference>
<dbReference type="SMART" id="SM00471">
    <property type="entry name" value="HDc"/>
    <property type="match status" value="1"/>
</dbReference>
<proteinExistence type="inferred from homology"/>
<dbReference type="STRING" id="6248.A0A0K0DVT4"/>
<comment type="function">
    <text evidence="4">Catalyzes the dephosphorylation of the nucleoside 5'-monophosphates deoxyadenosine monophosphate (dAMP), deoxycytidine monophosphate (dCMP), deoxyguanosine monophosphate (dGMP) and deoxythymidine monophosphate (dTMP).</text>
</comment>
<comment type="cofactor">
    <cofactor evidence="3">
        <name>Co(2+)</name>
        <dbReference type="ChEBI" id="CHEBI:48828"/>
    </cofactor>
</comment>
<reference evidence="14" key="1">
    <citation type="submission" date="2015-08" db="UniProtKB">
        <authorList>
            <consortium name="WormBaseParasite"/>
        </authorList>
    </citation>
    <scope>IDENTIFICATION</scope>
</reference>
<dbReference type="Proteomes" id="UP000035681">
    <property type="component" value="Unplaced"/>
</dbReference>
<evidence type="ECO:0000256" key="6">
    <source>
        <dbReference type="ARBA" id="ARBA00011738"/>
    </source>
</evidence>
<comment type="catalytic activity">
    <reaction evidence="1">
        <text>a 2'-deoxyribonucleoside 5'-phosphate + H2O = a 2'-deoxyribonucleoside + phosphate</text>
        <dbReference type="Rhea" id="RHEA:36167"/>
        <dbReference type="ChEBI" id="CHEBI:15377"/>
        <dbReference type="ChEBI" id="CHEBI:18274"/>
        <dbReference type="ChEBI" id="CHEBI:43474"/>
        <dbReference type="ChEBI" id="CHEBI:65317"/>
        <dbReference type="EC" id="3.1.3.89"/>
    </reaction>
</comment>
<evidence type="ECO:0000313" key="13">
    <source>
        <dbReference type="Proteomes" id="UP000035681"/>
    </source>
</evidence>
<evidence type="ECO:0000256" key="5">
    <source>
        <dbReference type="ARBA" id="ARBA00009999"/>
    </source>
</evidence>
<keyword evidence="10" id="KW-0378">Hydrolase</keyword>
<evidence type="ECO:0000256" key="2">
    <source>
        <dbReference type="ARBA" id="ARBA00001936"/>
    </source>
</evidence>
<comment type="cofactor">
    <cofactor evidence="2">
        <name>Mn(2+)</name>
        <dbReference type="ChEBI" id="CHEBI:29035"/>
    </cofactor>
</comment>
<evidence type="ECO:0000256" key="8">
    <source>
        <dbReference type="ARBA" id="ARBA00015933"/>
    </source>
</evidence>
<protein>
    <recommendedName>
        <fullName evidence="8">5'-deoxynucleotidase HDDC2</fullName>
        <ecNumber evidence="7">3.1.3.89</ecNumber>
    </recommendedName>
    <alternativeName>
        <fullName evidence="11">HD domain-containing protein 2</fullName>
    </alternativeName>
</protein>
<comment type="similarity">
    <text evidence="5">Belongs to the HDDC2 family.</text>
</comment>
<dbReference type="EC" id="3.1.3.89" evidence="7"/>
<evidence type="ECO:0000256" key="7">
    <source>
        <dbReference type="ARBA" id="ARBA00012964"/>
    </source>
</evidence>
<dbReference type="InterPro" id="IPR006674">
    <property type="entry name" value="HD_domain"/>
</dbReference>
<dbReference type="Pfam" id="PF13023">
    <property type="entry name" value="HD_3"/>
    <property type="match status" value="1"/>
</dbReference>
<feature type="domain" description="HD/PDEase" evidence="12">
    <location>
        <begin position="33"/>
        <end position="150"/>
    </location>
</feature>
<evidence type="ECO:0000256" key="4">
    <source>
        <dbReference type="ARBA" id="ARBA00004074"/>
    </source>
</evidence>
<keyword evidence="9" id="KW-0479">Metal-binding</keyword>
<dbReference type="InterPro" id="IPR003607">
    <property type="entry name" value="HD/PDEase_dom"/>
</dbReference>
<accession>A0A0K0DVT4</accession>
<dbReference type="SUPFAM" id="SSF109604">
    <property type="entry name" value="HD-domain/PDEase-like"/>
    <property type="match status" value="1"/>
</dbReference>
<dbReference type="Gene3D" id="1.10.3210.10">
    <property type="entry name" value="Hypothetical protein af1432"/>
    <property type="match status" value="1"/>
</dbReference>
<dbReference type="FunFam" id="1.10.3210.10:FF:000035">
    <property type="entry name" value="HD family hydrolase"/>
    <property type="match status" value="1"/>
</dbReference>
<evidence type="ECO:0000256" key="1">
    <source>
        <dbReference type="ARBA" id="ARBA00001638"/>
    </source>
</evidence>
<dbReference type="InterPro" id="IPR039356">
    <property type="entry name" value="YfbR/HDDC2"/>
</dbReference>
<dbReference type="PANTHER" id="PTHR11845">
    <property type="entry name" value="5'-DEOXYNUCLEOTIDASE HDDC2"/>
    <property type="match status" value="1"/>
</dbReference>
<dbReference type="WBParaSite" id="TCONS_00006085.p1">
    <property type="protein sequence ID" value="TCONS_00006085.p1"/>
    <property type="gene ID" value="XLOC_004265"/>
</dbReference>
<dbReference type="PANTHER" id="PTHR11845:SF13">
    <property type="entry name" value="5'-DEOXYNUCLEOTIDASE HDDC2"/>
    <property type="match status" value="1"/>
</dbReference>
<organism evidence="14">
    <name type="scientific">Strongyloides stercoralis</name>
    <name type="common">Threadworm</name>
    <dbReference type="NCBI Taxonomy" id="6248"/>
    <lineage>
        <taxon>Eukaryota</taxon>
        <taxon>Metazoa</taxon>
        <taxon>Ecdysozoa</taxon>
        <taxon>Nematoda</taxon>
        <taxon>Chromadorea</taxon>
        <taxon>Rhabditida</taxon>
        <taxon>Tylenchina</taxon>
        <taxon>Panagrolaimomorpha</taxon>
        <taxon>Strongyloidoidea</taxon>
        <taxon>Strongyloididae</taxon>
        <taxon>Strongyloides</taxon>
    </lineage>
</organism>
<sequence>MANSIDILKLSEVLGNLKHLKRTGWTKWSEIKDVETVACHMYRMAMLSMSIREIRPDLDINRVIKICLVHDLAEALVGDITPYCGVSDEDKFNLEKEGFEKIIQYLPKKTGEEWFDYWIEYEKQETAEARCVKQLDKYDMISQAFYYENTYDIDLSDFFNSTEKSFFEIPFIEWNNILREKRNEVRKKNK</sequence>
<evidence type="ECO:0000259" key="12">
    <source>
        <dbReference type="SMART" id="SM00471"/>
    </source>
</evidence>
<comment type="subunit">
    <text evidence="6">Homodimer.</text>
</comment>
<evidence type="ECO:0000313" key="14">
    <source>
        <dbReference type="WBParaSite" id="SSTP_0000135000.1"/>
    </source>
</evidence>
<evidence type="ECO:0000256" key="10">
    <source>
        <dbReference type="ARBA" id="ARBA00022801"/>
    </source>
</evidence>
<dbReference type="GO" id="GO:0046872">
    <property type="term" value="F:metal ion binding"/>
    <property type="evidence" value="ECO:0007669"/>
    <property type="project" value="UniProtKB-KW"/>
</dbReference>
<dbReference type="WBParaSite" id="SSTP_0000135000.1">
    <property type="protein sequence ID" value="SSTP_0000135000.1"/>
    <property type="gene ID" value="SSTP_0000135000"/>
</dbReference>
<evidence type="ECO:0000256" key="3">
    <source>
        <dbReference type="ARBA" id="ARBA00001941"/>
    </source>
</evidence>
<evidence type="ECO:0000256" key="11">
    <source>
        <dbReference type="ARBA" id="ARBA00032735"/>
    </source>
</evidence>
<keyword evidence="13" id="KW-1185">Reference proteome</keyword>
<dbReference type="AlphaFoldDB" id="A0A0K0DVT4"/>
<evidence type="ECO:0000256" key="9">
    <source>
        <dbReference type="ARBA" id="ARBA00022723"/>
    </source>
</evidence>
<dbReference type="GO" id="GO:0002953">
    <property type="term" value="F:5'-deoxynucleotidase activity"/>
    <property type="evidence" value="ECO:0007669"/>
    <property type="project" value="UniProtKB-EC"/>
</dbReference>
<name>A0A0K0DVT4_STRER</name>